<organism evidence="7 8">
    <name type="scientific">Desulfomonile tiedjei (strain ATCC 49306 / DSM 6799 / DCB-1)</name>
    <dbReference type="NCBI Taxonomy" id="706587"/>
    <lineage>
        <taxon>Bacteria</taxon>
        <taxon>Pseudomonadati</taxon>
        <taxon>Thermodesulfobacteriota</taxon>
        <taxon>Desulfomonilia</taxon>
        <taxon>Desulfomonilales</taxon>
        <taxon>Desulfomonilaceae</taxon>
        <taxon>Desulfomonile</taxon>
    </lineage>
</organism>
<feature type="transmembrane region" description="Helical" evidence="6">
    <location>
        <begin position="333"/>
        <end position="358"/>
    </location>
</feature>
<dbReference type="PANTHER" id="PTHR30482:SF5">
    <property type="entry name" value="ABC TRANSPORTER PERMEASE PROTEIN"/>
    <property type="match status" value="1"/>
</dbReference>
<feature type="transmembrane region" description="Helical" evidence="6">
    <location>
        <begin position="79"/>
        <end position="101"/>
    </location>
</feature>
<name>I4C7L8_DESTA</name>
<dbReference type="PATRIC" id="fig|706587.4.peg.3288"/>
<evidence type="ECO:0000313" key="8">
    <source>
        <dbReference type="Proteomes" id="UP000006055"/>
    </source>
</evidence>
<dbReference type="OrthoDB" id="9780757at2"/>
<evidence type="ECO:0000256" key="2">
    <source>
        <dbReference type="ARBA" id="ARBA00022475"/>
    </source>
</evidence>
<dbReference type="GO" id="GO:0015658">
    <property type="term" value="F:branched-chain amino acid transmembrane transporter activity"/>
    <property type="evidence" value="ECO:0007669"/>
    <property type="project" value="InterPro"/>
</dbReference>
<dbReference type="Proteomes" id="UP000006055">
    <property type="component" value="Chromosome"/>
</dbReference>
<feature type="transmembrane region" description="Helical" evidence="6">
    <location>
        <begin position="54"/>
        <end position="72"/>
    </location>
</feature>
<dbReference type="eggNOG" id="COG4177">
    <property type="taxonomic scope" value="Bacteria"/>
</dbReference>
<dbReference type="AlphaFoldDB" id="I4C7L8"/>
<dbReference type="InterPro" id="IPR043428">
    <property type="entry name" value="LivM-like"/>
</dbReference>
<evidence type="ECO:0000256" key="4">
    <source>
        <dbReference type="ARBA" id="ARBA00022989"/>
    </source>
</evidence>
<feature type="transmembrane region" description="Helical" evidence="6">
    <location>
        <begin position="200"/>
        <end position="219"/>
    </location>
</feature>
<dbReference type="RefSeq" id="WP_014810696.1">
    <property type="nucleotide sequence ID" value="NC_018025.1"/>
</dbReference>
<dbReference type="STRING" id="706587.Desti_2890"/>
<comment type="subcellular location">
    <subcellularLocation>
        <location evidence="1">Cell membrane</location>
        <topology evidence="1">Multi-pass membrane protein</topology>
    </subcellularLocation>
</comment>
<dbReference type="EMBL" id="CP003360">
    <property type="protein sequence ID" value="AFM25559.1"/>
    <property type="molecule type" value="Genomic_DNA"/>
</dbReference>
<feature type="transmembrane region" description="Helical" evidence="6">
    <location>
        <begin position="29"/>
        <end position="48"/>
    </location>
</feature>
<feature type="transmembrane region" description="Helical" evidence="6">
    <location>
        <begin position="249"/>
        <end position="268"/>
    </location>
</feature>
<keyword evidence="5 6" id="KW-0472">Membrane</keyword>
<feature type="transmembrane region" description="Helical" evidence="6">
    <location>
        <begin position="136"/>
        <end position="155"/>
    </location>
</feature>
<protein>
    <submittedName>
        <fullName evidence="7">ABC-type branched-chain amino acid transport system, permease component</fullName>
    </submittedName>
</protein>
<dbReference type="InterPro" id="IPR001851">
    <property type="entry name" value="ABC_transp_permease"/>
</dbReference>
<feature type="transmembrane region" description="Helical" evidence="6">
    <location>
        <begin position="107"/>
        <end position="129"/>
    </location>
</feature>
<keyword evidence="4 6" id="KW-1133">Transmembrane helix</keyword>
<sequence>MSYLPCGQYFENYGEDQKWWRTPFIKAKMIFMVLVLVSFPAFFDSQWLSVAYTINYYILAALGVQLLIGYCGQITLGHAAFVAVGAYCSAMMVLFIPWPQFMVDAGLAYPISMITAGFAAGLWSVLFGLPSARVKGFYLIMTTMAAQWITVPLVITQYVSQIGGRGQAFSIPPGTIKIGPIAIDESSMLGSWEISGDMKLYYFSVLLVALCLVATGNLLRSKIGRAWIAIRDNDIAAETMGVNIVGYKLLAFFVAGFFAGIAGSFYVSTLSFVSPEHYEWFYSLLWVGIILIGGVGSIQGLVFGSAFVVLVFKFLEMAVLGASDMLMESYPSLGWMTTKFIFFKESAFGLAIIFFLIYEPNGLSYRYWQLKNYFNLWPFSYTGK</sequence>
<dbReference type="PANTHER" id="PTHR30482">
    <property type="entry name" value="HIGH-AFFINITY BRANCHED-CHAIN AMINO ACID TRANSPORT SYSTEM PERMEASE"/>
    <property type="match status" value="1"/>
</dbReference>
<dbReference type="GO" id="GO:0005886">
    <property type="term" value="C:plasma membrane"/>
    <property type="evidence" value="ECO:0007669"/>
    <property type="project" value="UniProtKB-SubCell"/>
</dbReference>
<proteinExistence type="predicted"/>
<keyword evidence="2" id="KW-1003">Cell membrane</keyword>
<evidence type="ECO:0000256" key="6">
    <source>
        <dbReference type="SAM" id="Phobius"/>
    </source>
</evidence>
<evidence type="ECO:0000313" key="7">
    <source>
        <dbReference type="EMBL" id="AFM25559.1"/>
    </source>
</evidence>
<dbReference type="CDD" id="cd06581">
    <property type="entry name" value="TM_PBP1_LivM_like"/>
    <property type="match status" value="1"/>
</dbReference>
<feature type="transmembrane region" description="Helical" evidence="6">
    <location>
        <begin position="280"/>
        <end position="312"/>
    </location>
</feature>
<evidence type="ECO:0000256" key="5">
    <source>
        <dbReference type="ARBA" id="ARBA00023136"/>
    </source>
</evidence>
<evidence type="ECO:0000256" key="1">
    <source>
        <dbReference type="ARBA" id="ARBA00004651"/>
    </source>
</evidence>
<evidence type="ECO:0000256" key="3">
    <source>
        <dbReference type="ARBA" id="ARBA00022692"/>
    </source>
</evidence>
<dbReference type="Pfam" id="PF02653">
    <property type="entry name" value="BPD_transp_2"/>
    <property type="match status" value="1"/>
</dbReference>
<dbReference type="HOGENOM" id="CLU_031365_2_1_7"/>
<gene>
    <name evidence="7" type="ordered locus">Desti_2890</name>
</gene>
<accession>I4C7L8</accession>
<dbReference type="KEGG" id="dti:Desti_2890"/>
<keyword evidence="3 6" id="KW-0812">Transmembrane</keyword>
<keyword evidence="8" id="KW-1185">Reference proteome</keyword>
<reference evidence="8" key="1">
    <citation type="submission" date="2012-06" db="EMBL/GenBank/DDBJ databases">
        <title>Complete sequence of chromosome of Desulfomonile tiedjei DSM 6799.</title>
        <authorList>
            <person name="Lucas S."/>
            <person name="Copeland A."/>
            <person name="Lapidus A."/>
            <person name="Glavina del Rio T."/>
            <person name="Dalin E."/>
            <person name="Tice H."/>
            <person name="Bruce D."/>
            <person name="Goodwin L."/>
            <person name="Pitluck S."/>
            <person name="Peters L."/>
            <person name="Ovchinnikova G."/>
            <person name="Zeytun A."/>
            <person name="Lu M."/>
            <person name="Kyrpides N."/>
            <person name="Mavromatis K."/>
            <person name="Ivanova N."/>
            <person name="Brettin T."/>
            <person name="Detter J.C."/>
            <person name="Han C."/>
            <person name="Larimer F."/>
            <person name="Land M."/>
            <person name="Hauser L."/>
            <person name="Markowitz V."/>
            <person name="Cheng J.-F."/>
            <person name="Hugenholtz P."/>
            <person name="Woyke T."/>
            <person name="Wu D."/>
            <person name="Spring S."/>
            <person name="Schroeder M."/>
            <person name="Brambilla E."/>
            <person name="Klenk H.-P."/>
            <person name="Eisen J.A."/>
        </authorList>
    </citation>
    <scope>NUCLEOTIDE SEQUENCE [LARGE SCALE GENOMIC DNA]</scope>
    <source>
        <strain evidence="8">ATCC 49306 / DSM 6799 / DCB-1</strain>
    </source>
</reference>